<accession>A0A7C8KE10</accession>
<dbReference type="PANTHER" id="PTHR28241">
    <property type="entry name" value="MITOCHONDRIAL IMPORT PROTEIN 1"/>
    <property type="match status" value="1"/>
</dbReference>
<dbReference type="GO" id="GO:0045040">
    <property type="term" value="P:protein insertion into mitochondrial outer membrane"/>
    <property type="evidence" value="ECO:0007669"/>
    <property type="project" value="TreeGrafter"/>
</dbReference>
<dbReference type="GO" id="GO:0070096">
    <property type="term" value="P:mitochondrial outer membrane translocase complex assembly"/>
    <property type="evidence" value="ECO:0007669"/>
    <property type="project" value="TreeGrafter"/>
</dbReference>
<dbReference type="OrthoDB" id="5529571at2759"/>
<evidence type="ECO:0000313" key="2">
    <source>
        <dbReference type="EMBL" id="TGJ63488.1"/>
    </source>
</evidence>
<evidence type="ECO:0000313" key="3">
    <source>
        <dbReference type="Proteomes" id="UP000297595"/>
    </source>
</evidence>
<evidence type="ECO:0000256" key="1">
    <source>
        <dbReference type="SAM" id="MobiDB-lite"/>
    </source>
</evidence>
<comment type="caution">
    <text evidence="2">The sequence shown here is derived from an EMBL/GenBank/DDBJ whole genome shotgun (WGS) entry which is preliminary data.</text>
</comment>
<sequence>MGGICNTRLRCLVGIHPNIEPHLHKPTPPLPDFSLLQNSILNPGCQFYLDPNMSTNQPPQTASLSSSAVLSAPSDPESTNPNTTSSPSTDSAPLILYNPPTFVSIIRSAAINLFLPFVNGLMLGFGELFAHEIAFRLGWSGTNVFPLSRRSRSHIAAPGVEVVENSFEKRRRGGAELRDLTSLE</sequence>
<proteinExistence type="predicted"/>
<dbReference type="AlphaFoldDB" id="A0A7C8KE10"/>
<feature type="compositionally biased region" description="Low complexity" evidence="1">
    <location>
        <begin position="62"/>
        <end position="91"/>
    </location>
</feature>
<dbReference type="PANTHER" id="PTHR28241:SF1">
    <property type="entry name" value="MITOCHONDRIAL IMPORT PROTEIN 1"/>
    <property type="match status" value="1"/>
</dbReference>
<gene>
    <name evidence="2" type="ORF">EYR41_011411</name>
</gene>
<reference evidence="2 3" key="1">
    <citation type="submission" date="2019-03" db="EMBL/GenBank/DDBJ databases">
        <title>Nematode-trapping fungi genome.</title>
        <authorList>
            <person name="Vidal-Diez De Ulzurrun G."/>
        </authorList>
    </citation>
    <scope>NUCLEOTIDE SEQUENCE [LARGE SCALE GENOMIC DNA]</scope>
    <source>
        <strain evidence="2 3">TWF154</strain>
    </source>
</reference>
<feature type="region of interest" description="Disordered" evidence="1">
    <location>
        <begin position="56"/>
        <end position="92"/>
    </location>
</feature>
<dbReference type="InterPro" id="IPR013262">
    <property type="entry name" value="OMP_MIM1/TOM13_mt"/>
</dbReference>
<protein>
    <submittedName>
        <fullName evidence="2">Uncharacterized protein</fullName>
    </submittedName>
</protein>
<organism evidence="2 3">
    <name type="scientific">Orbilia oligospora</name>
    <name type="common">Nematode-trapping fungus</name>
    <name type="synonym">Arthrobotrys oligospora</name>
    <dbReference type="NCBI Taxonomy" id="2813651"/>
    <lineage>
        <taxon>Eukaryota</taxon>
        <taxon>Fungi</taxon>
        <taxon>Dikarya</taxon>
        <taxon>Ascomycota</taxon>
        <taxon>Pezizomycotina</taxon>
        <taxon>Orbiliomycetes</taxon>
        <taxon>Orbiliales</taxon>
        <taxon>Orbiliaceae</taxon>
        <taxon>Orbilia</taxon>
    </lineage>
</organism>
<dbReference type="EMBL" id="SOZJ01000008">
    <property type="protein sequence ID" value="TGJ63488.1"/>
    <property type="molecule type" value="Genomic_DNA"/>
</dbReference>
<dbReference type="Pfam" id="PF08219">
    <property type="entry name" value="TOM13"/>
    <property type="match status" value="1"/>
</dbReference>
<dbReference type="GO" id="GO:0005741">
    <property type="term" value="C:mitochondrial outer membrane"/>
    <property type="evidence" value="ECO:0007669"/>
    <property type="project" value="InterPro"/>
</dbReference>
<name>A0A7C8KE10_ORBOL</name>
<dbReference type="Proteomes" id="UP000297595">
    <property type="component" value="Unassembled WGS sequence"/>
</dbReference>